<dbReference type="EMBL" id="CAJNDS010002077">
    <property type="protein sequence ID" value="CAE7308144.1"/>
    <property type="molecule type" value="Genomic_DNA"/>
</dbReference>
<proteinExistence type="predicted"/>
<feature type="region of interest" description="Disordered" evidence="1">
    <location>
        <begin position="326"/>
        <end position="374"/>
    </location>
</feature>
<dbReference type="OrthoDB" id="411287at2759"/>
<sequence length="1418" mass="155442">MDLVVVPDSLAEVPSQTIGREDGVEPVLWLTLVALACAFLAGFFLGRWSVREAPPQTSPPLPVPGLQWLMIWRPLYAKTRPTEGNRTHPEGSLGYRCGSSDRPFRPGTSWRRSSAHTQSDLTTRQWLPLSPGQLRLLVSQLVETMYKTKFGDFPGPDVDPSHEQLAALKQVLASGSPPFADFSVFGPYGLRLLRKQSFTSYVLNVATGEWTKREQPGPGTFHSWYQAWKVLRTALLLLDAVDAERLDAYSEHIRAFVTQFSDEAWWIVYRADTRMRSEHLERIRRQLAEAPAHGYTAARPWNAAFAAATKEQDFWTKELVTPATLWLSQNRSGTSRSSGGDGSHQEGPPLKKQKAARAKRRYEGDDLSKKDGDIYTHNRKGVEICRDWNKGKCGKPAAQSKCDRKSKLKAATKKADPMRGLPPKPPPSKRQKREESEAKSGKEVLLASEHSTPGEWSPNASGPPPRSKSNQLTSTAKQTRLDPKNTRPAEPSGPPPKKKSRAGPPVPAKTSAVAAPATTAKAAPKATGPQHCIPRAMPANLRFESMGELPNYPACSVGPRPYGHWVESDHATPAKKPCALILFCGRSRPGDLQQYLAHMGWLVCALDTAIEPPTNILDEGERGPIIQDIMTGFYEAVWVATPSSTFSPLSSPPGPVPLRSLAHPMGLPGLGEDDAKRLKEANALITRTIESVDGQRADGKAWGVENPDHGSEKVDLWDMPQLRQLAHNSRNFVANFDQCAFGLGTKKPTRFMYHQIVFEGLDNIRCPHPPKQQKDHRGHTYMAPHPSVAQKKDGGEGESKKRGERAPHLSWVIAKGIHDGWRRKELSEEALGGMRNPSNSLLRVKGATEAGTAVKELLDTALDTWPMLLQPARAILEGDEPQDYPDNLIEVIRSSVLTLLGATKEQRTRRRTAAASTPLRADIIEAWSNVADDPDSSTLAAWLDHGAPLGITQQIPSHGVFPPAAEMEKIEADHIQRRSLEGWENYGSAQEEAEDLKALIQDYVDRGFCRVVKPDQAEKELGPDYVLNELGVVVKTKQDAQGRWVKKFRIIWDLKESQVNKACCQGERVLLPRLLDVVASVLKAYRDGLKPHLAGVDIRDAFMNIPAGVDKAFTTAALPGTRNKPMVVVFDTLVFGSASSPTVWGRFAAWLGRTTAAIARNSPQVYVDDPVYVMAGDLEQATRSPSHALLWAVAGFPVKTSKATCGKQIEWIGAKLACQDDTKTVTVSIPEAKVTQLLDDTDKILAKPVVGSKVLRSYAGALSFVAGTPGPLERCFFAVPENADLEIVTDASPWGMGGLVRKGGETTEAFALPLSDGVLVLAKFNAQRGVPDFNTLWEGLALLGSAKSAQLNVLAREFALDQALRCYKVTGLTHIPGVTNVQADALSRKFSPKPPEMPKALEGVKLVSLDLNDGFWKV</sequence>
<feature type="region of interest" description="Disordered" evidence="1">
    <location>
        <begin position="764"/>
        <end position="805"/>
    </location>
</feature>
<feature type="compositionally biased region" description="Basic and acidic residues" evidence="1">
    <location>
        <begin position="432"/>
        <end position="442"/>
    </location>
</feature>
<feature type="compositionally biased region" description="Basic residues" evidence="1">
    <location>
        <begin position="351"/>
        <end position="360"/>
    </location>
</feature>
<comment type="caution">
    <text evidence="2">The sequence shown here is derived from an EMBL/GenBank/DDBJ whole genome shotgun (WGS) entry which is preliminary data.</text>
</comment>
<gene>
    <name evidence="2" type="ORF">SNAT2548_LOCUS16184</name>
</gene>
<name>A0A812NDT8_9DINO</name>
<dbReference type="SUPFAM" id="SSF56672">
    <property type="entry name" value="DNA/RNA polymerases"/>
    <property type="match status" value="1"/>
</dbReference>
<organism evidence="2 3">
    <name type="scientific">Symbiodinium natans</name>
    <dbReference type="NCBI Taxonomy" id="878477"/>
    <lineage>
        <taxon>Eukaryota</taxon>
        <taxon>Sar</taxon>
        <taxon>Alveolata</taxon>
        <taxon>Dinophyceae</taxon>
        <taxon>Suessiales</taxon>
        <taxon>Symbiodiniaceae</taxon>
        <taxon>Symbiodinium</taxon>
    </lineage>
</organism>
<feature type="compositionally biased region" description="Low complexity" evidence="1">
    <location>
        <begin position="508"/>
        <end position="527"/>
    </location>
</feature>
<dbReference type="InterPro" id="IPR043502">
    <property type="entry name" value="DNA/RNA_pol_sf"/>
</dbReference>
<reference evidence="2" key="1">
    <citation type="submission" date="2021-02" db="EMBL/GenBank/DDBJ databases">
        <authorList>
            <person name="Dougan E. K."/>
            <person name="Rhodes N."/>
            <person name="Thang M."/>
            <person name="Chan C."/>
        </authorList>
    </citation>
    <scope>NUCLEOTIDE SEQUENCE</scope>
</reference>
<evidence type="ECO:0000313" key="3">
    <source>
        <dbReference type="Proteomes" id="UP000604046"/>
    </source>
</evidence>
<feature type="compositionally biased region" description="Basic and acidic residues" evidence="1">
    <location>
        <begin position="790"/>
        <end position="805"/>
    </location>
</feature>
<feature type="compositionally biased region" description="Polar residues" evidence="1">
    <location>
        <begin position="467"/>
        <end position="478"/>
    </location>
</feature>
<dbReference type="Proteomes" id="UP000604046">
    <property type="component" value="Unassembled WGS sequence"/>
</dbReference>
<protein>
    <recommendedName>
        <fullName evidence="4">Reverse transcriptase domain-containing protein</fullName>
    </recommendedName>
</protein>
<evidence type="ECO:0000313" key="2">
    <source>
        <dbReference type="EMBL" id="CAE7308144.1"/>
    </source>
</evidence>
<evidence type="ECO:0000256" key="1">
    <source>
        <dbReference type="SAM" id="MobiDB-lite"/>
    </source>
</evidence>
<evidence type="ECO:0008006" key="4">
    <source>
        <dbReference type="Google" id="ProtNLM"/>
    </source>
</evidence>
<feature type="compositionally biased region" description="Basic and acidic residues" evidence="1">
    <location>
        <begin position="361"/>
        <end position="374"/>
    </location>
</feature>
<accession>A0A812NDT8</accession>
<feature type="region of interest" description="Disordered" evidence="1">
    <location>
        <begin position="82"/>
        <end position="116"/>
    </location>
</feature>
<feature type="region of interest" description="Disordered" evidence="1">
    <location>
        <begin position="388"/>
        <end position="531"/>
    </location>
</feature>
<keyword evidence="3" id="KW-1185">Reference proteome</keyword>